<dbReference type="InterPro" id="IPR052761">
    <property type="entry name" value="Fungal_Detox/Toxin_TFs"/>
</dbReference>
<evidence type="ECO:0000259" key="7">
    <source>
        <dbReference type="PROSITE" id="PS50048"/>
    </source>
</evidence>
<feature type="region of interest" description="Disordered" evidence="6">
    <location>
        <begin position="66"/>
        <end position="96"/>
    </location>
</feature>
<dbReference type="SMART" id="SM00066">
    <property type="entry name" value="GAL4"/>
    <property type="match status" value="1"/>
</dbReference>
<evidence type="ECO:0000256" key="5">
    <source>
        <dbReference type="ARBA" id="ARBA00023242"/>
    </source>
</evidence>
<dbReference type="InterPro" id="IPR007219">
    <property type="entry name" value="XnlR_reg_dom"/>
</dbReference>
<protein>
    <submittedName>
        <fullName evidence="8">Transcriptional regulatory protein</fullName>
    </submittedName>
</protein>
<dbReference type="Gene3D" id="4.10.240.10">
    <property type="entry name" value="Zn(2)-C6 fungal-type DNA-binding domain"/>
    <property type="match status" value="1"/>
</dbReference>
<keyword evidence="5" id="KW-0539">Nucleus</keyword>
<dbReference type="PROSITE" id="PS00463">
    <property type="entry name" value="ZN2_CY6_FUNGAL_1"/>
    <property type="match status" value="1"/>
</dbReference>
<keyword evidence="3" id="KW-0238">DNA-binding</keyword>
<dbReference type="CDD" id="cd12148">
    <property type="entry name" value="fungal_TF_MHR"/>
    <property type="match status" value="1"/>
</dbReference>
<evidence type="ECO:0000256" key="6">
    <source>
        <dbReference type="SAM" id="MobiDB-lite"/>
    </source>
</evidence>
<dbReference type="InterPro" id="IPR036864">
    <property type="entry name" value="Zn2-C6_fun-type_DNA-bd_sf"/>
</dbReference>
<gene>
    <name evidence="8" type="ORF">EDD36DRAFT_400438</name>
</gene>
<organism evidence="8 9">
    <name type="scientific">Exophiala viscosa</name>
    <dbReference type="NCBI Taxonomy" id="2486360"/>
    <lineage>
        <taxon>Eukaryota</taxon>
        <taxon>Fungi</taxon>
        <taxon>Dikarya</taxon>
        <taxon>Ascomycota</taxon>
        <taxon>Pezizomycotina</taxon>
        <taxon>Eurotiomycetes</taxon>
        <taxon>Chaetothyriomycetidae</taxon>
        <taxon>Chaetothyriales</taxon>
        <taxon>Herpotrichiellaceae</taxon>
        <taxon>Exophiala</taxon>
    </lineage>
</organism>
<keyword evidence="4" id="KW-0804">Transcription</keyword>
<feature type="compositionally biased region" description="Basic residues" evidence="6">
    <location>
        <begin position="67"/>
        <end position="76"/>
    </location>
</feature>
<dbReference type="InterPro" id="IPR001138">
    <property type="entry name" value="Zn2Cys6_DnaBD"/>
</dbReference>
<evidence type="ECO:0000256" key="3">
    <source>
        <dbReference type="ARBA" id="ARBA00023125"/>
    </source>
</evidence>
<dbReference type="CDD" id="cd00067">
    <property type="entry name" value="GAL4"/>
    <property type="match status" value="1"/>
</dbReference>
<comment type="caution">
    <text evidence="8">The sequence shown here is derived from an EMBL/GenBank/DDBJ whole genome shotgun (WGS) entry which is preliminary data.</text>
</comment>
<dbReference type="AlphaFoldDB" id="A0AAN6DL80"/>
<dbReference type="SMART" id="SM00906">
    <property type="entry name" value="Fungal_trans"/>
    <property type="match status" value="1"/>
</dbReference>
<evidence type="ECO:0000313" key="9">
    <source>
        <dbReference type="Proteomes" id="UP001203852"/>
    </source>
</evidence>
<dbReference type="Proteomes" id="UP001203852">
    <property type="component" value="Unassembled WGS sequence"/>
</dbReference>
<reference evidence="8" key="1">
    <citation type="journal article" date="2022" name="bioRxiv">
        <title>Deciphering the potential niche of two novel black yeast fungi from a biological soil crust based on their genomes, phenotypes, and melanin regulation.</title>
        <authorList>
            <consortium name="DOE Joint Genome Institute"/>
            <person name="Carr E.C."/>
            <person name="Barton Q."/>
            <person name="Grambo S."/>
            <person name="Sullivan M."/>
            <person name="Renfro C.M."/>
            <person name="Kuo A."/>
            <person name="Pangilinan J."/>
            <person name="Lipzen A."/>
            <person name="Keymanesh K."/>
            <person name="Savage E."/>
            <person name="Barry K."/>
            <person name="Grigoriev I.V."/>
            <person name="Riekhof W.R."/>
            <person name="Harris S.S."/>
        </authorList>
    </citation>
    <scope>NUCLEOTIDE SEQUENCE</scope>
    <source>
        <strain evidence="8">JF 03-4F</strain>
    </source>
</reference>
<keyword evidence="2" id="KW-0805">Transcription regulation</keyword>
<feature type="domain" description="Zn(2)-C6 fungal-type" evidence="7">
    <location>
        <begin position="31"/>
        <end position="63"/>
    </location>
</feature>
<dbReference type="SUPFAM" id="SSF57701">
    <property type="entry name" value="Zn2/Cys6 DNA-binding domain"/>
    <property type="match status" value="1"/>
</dbReference>
<evidence type="ECO:0000256" key="4">
    <source>
        <dbReference type="ARBA" id="ARBA00023163"/>
    </source>
</evidence>
<dbReference type="GO" id="GO:0008270">
    <property type="term" value="F:zinc ion binding"/>
    <property type="evidence" value="ECO:0007669"/>
    <property type="project" value="InterPro"/>
</dbReference>
<dbReference type="GO" id="GO:0006351">
    <property type="term" value="P:DNA-templated transcription"/>
    <property type="evidence" value="ECO:0007669"/>
    <property type="project" value="InterPro"/>
</dbReference>
<accession>A0AAN6DL80</accession>
<dbReference type="PANTHER" id="PTHR47425">
    <property type="entry name" value="FARB-RELATED"/>
    <property type="match status" value="1"/>
</dbReference>
<dbReference type="PROSITE" id="PS50048">
    <property type="entry name" value="ZN2_CY6_FUNGAL_2"/>
    <property type="match status" value="1"/>
</dbReference>
<keyword evidence="9" id="KW-1185">Reference proteome</keyword>
<evidence type="ECO:0000313" key="8">
    <source>
        <dbReference type="EMBL" id="KAI1608336.1"/>
    </source>
</evidence>
<dbReference type="PANTHER" id="PTHR47425:SF3">
    <property type="entry name" value="ZN(II)2CYS6 TRANSCRIPTION FACTOR (EUROFUNG)"/>
    <property type="match status" value="1"/>
</dbReference>
<sequence length="830" mass="94457">MTFTPHSQGEKQPASALAVGQRQSNNKRSKACQTCRCRKIRCEREAHGVPCTTCRRQKVQCIMTPDRRRRTSHLRPKGIQQSSHPPTEETREVPPSPIFNDIDCQMFLATSGEYTPQHTLMDRLEHEPGNDKRGMRSEKAQYMAASECSQSTTPQEKLCDMPPATSWEQADGRISVSGQRMLKNIRHCDHQASRPNIVLPRYIHFDPSKMAIEDLEYLQKKGAFVVPRQSLRNELLRCYVQYIHAYLPLPSLRHFLTSFVPNESVHSTSLLLFHAIMLASTLFVDERHLTAHGYMTRKAANKAFFQRAKLLYDSDYETDRMTIAQAALLMTYWHESPDDLKDGWHWLGIAISHTTVAIRTCNVAQPSSTEAQNKRAWKRVWWSCYMRDRLIAIAMRLPMRIRHGDFNMPMLDLSDFETDALPPEVSLMLGGSLQADDPPTRVLLARMCISLVTLCICITQLLELKNPALGQKIIGIREKSTRLMAERATDPCDLIRCDRELEAWYRHLPPELRYFAPTSQLRDLEMGGEVINIHRAMLTGVYLTSMSILHRPQILHSTPSADVAPEIHGLSRRKARNAANDITAMYEDLYARDLIRYLPNTGVTCLLPATIIHLLDIKHNDPLVRQLGRRKFEFCVQALQQLRGRYDLANLAFSFLEEVVRYADVQPNPLLSALQRPDQTLKERPEVDRIQGRPADGLAQQPSFAEAVQMRNWLLFASTMTEDEKKLISSFACNGSSSGTNEASISSMADMATVTLADLGDKMIQEPSSTTYQHRRLQPAQVDINTEQDFESLVDMDMNSDLLDSNTNLGSDTEMDLQWLDQVNAFGKDD</sequence>
<keyword evidence="1" id="KW-0479">Metal-binding</keyword>
<dbReference type="EMBL" id="MU404363">
    <property type="protein sequence ID" value="KAI1608336.1"/>
    <property type="molecule type" value="Genomic_DNA"/>
</dbReference>
<dbReference type="GO" id="GO:0003677">
    <property type="term" value="F:DNA binding"/>
    <property type="evidence" value="ECO:0007669"/>
    <property type="project" value="UniProtKB-KW"/>
</dbReference>
<dbReference type="GO" id="GO:0000981">
    <property type="term" value="F:DNA-binding transcription factor activity, RNA polymerase II-specific"/>
    <property type="evidence" value="ECO:0007669"/>
    <property type="project" value="InterPro"/>
</dbReference>
<proteinExistence type="predicted"/>
<evidence type="ECO:0000256" key="1">
    <source>
        <dbReference type="ARBA" id="ARBA00022723"/>
    </source>
</evidence>
<feature type="region of interest" description="Disordered" evidence="6">
    <location>
        <begin position="1"/>
        <end position="23"/>
    </location>
</feature>
<dbReference type="Pfam" id="PF04082">
    <property type="entry name" value="Fungal_trans"/>
    <property type="match status" value="1"/>
</dbReference>
<evidence type="ECO:0000256" key="2">
    <source>
        <dbReference type="ARBA" id="ARBA00023015"/>
    </source>
</evidence>
<name>A0AAN6DL80_9EURO</name>